<dbReference type="RefSeq" id="WP_239075280.1">
    <property type="nucleotide sequence ID" value="NZ_BAAAQJ010000008.1"/>
</dbReference>
<comment type="caution">
    <text evidence="1">The sequence shown here is derived from an EMBL/GenBank/DDBJ whole genome shotgun (WGS) entry which is preliminary data.</text>
</comment>
<evidence type="ECO:0008006" key="3">
    <source>
        <dbReference type="Google" id="ProtNLM"/>
    </source>
</evidence>
<organism evidence="1 2">
    <name type="scientific">Planosporangium flavigriseum</name>
    <dbReference type="NCBI Taxonomy" id="373681"/>
    <lineage>
        <taxon>Bacteria</taxon>
        <taxon>Bacillati</taxon>
        <taxon>Actinomycetota</taxon>
        <taxon>Actinomycetes</taxon>
        <taxon>Micromonosporales</taxon>
        <taxon>Micromonosporaceae</taxon>
        <taxon>Planosporangium</taxon>
    </lineage>
</organism>
<dbReference type="GO" id="GO:0004658">
    <property type="term" value="F:propionyl-CoA carboxylase activity"/>
    <property type="evidence" value="ECO:0007669"/>
    <property type="project" value="InterPro"/>
</dbReference>
<protein>
    <recommendedName>
        <fullName evidence="3">Acyl-CoA carboxylase epsilon subunit</fullName>
    </recommendedName>
</protein>
<evidence type="ECO:0000313" key="2">
    <source>
        <dbReference type="Proteomes" id="UP000653674"/>
    </source>
</evidence>
<dbReference type="Pfam" id="PF13822">
    <property type="entry name" value="ACC_epsilon"/>
    <property type="match status" value="1"/>
</dbReference>
<name>A0A8J3LW11_9ACTN</name>
<dbReference type="EMBL" id="BONU01000003">
    <property type="protein sequence ID" value="GIG72165.1"/>
    <property type="molecule type" value="Genomic_DNA"/>
</dbReference>
<accession>A0A8J3LW11</accession>
<sequence>MAEETTPALRVLRGTPTAEELAALVGVLLRRSAGPAPAAATRRSRWRASALPGSSLRVGPGAWRASGLPG</sequence>
<reference evidence="1" key="1">
    <citation type="submission" date="2021-01" db="EMBL/GenBank/DDBJ databases">
        <title>Whole genome shotgun sequence of Planosporangium flavigriseum NBRC 105377.</title>
        <authorList>
            <person name="Komaki H."/>
            <person name="Tamura T."/>
        </authorList>
    </citation>
    <scope>NUCLEOTIDE SEQUENCE</scope>
    <source>
        <strain evidence="1">NBRC 105377</strain>
    </source>
</reference>
<keyword evidence="2" id="KW-1185">Reference proteome</keyword>
<dbReference type="InterPro" id="IPR032716">
    <property type="entry name" value="ACC_epsilon"/>
</dbReference>
<dbReference type="Proteomes" id="UP000653674">
    <property type="component" value="Unassembled WGS sequence"/>
</dbReference>
<dbReference type="AlphaFoldDB" id="A0A8J3LW11"/>
<gene>
    <name evidence="1" type="ORF">Pfl04_05690</name>
</gene>
<proteinExistence type="predicted"/>
<dbReference type="GO" id="GO:0003989">
    <property type="term" value="F:acetyl-CoA carboxylase activity"/>
    <property type="evidence" value="ECO:0007669"/>
    <property type="project" value="InterPro"/>
</dbReference>
<evidence type="ECO:0000313" key="1">
    <source>
        <dbReference type="EMBL" id="GIG72165.1"/>
    </source>
</evidence>